<organism evidence="1 2">
    <name type="scientific">Microthlaspi erraticum</name>
    <dbReference type="NCBI Taxonomy" id="1685480"/>
    <lineage>
        <taxon>Eukaryota</taxon>
        <taxon>Viridiplantae</taxon>
        <taxon>Streptophyta</taxon>
        <taxon>Embryophyta</taxon>
        <taxon>Tracheophyta</taxon>
        <taxon>Spermatophyta</taxon>
        <taxon>Magnoliopsida</taxon>
        <taxon>eudicotyledons</taxon>
        <taxon>Gunneridae</taxon>
        <taxon>Pentapetalae</taxon>
        <taxon>rosids</taxon>
        <taxon>malvids</taxon>
        <taxon>Brassicales</taxon>
        <taxon>Brassicaceae</taxon>
        <taxon>Coluteocarpeae</taxon>
        <taxon>Microthlaspi</taxon>
    </lineage>
</organism>
<evidence type="ECO:0000313" key="2">
    <source>
        <dbReference type="Proteomes" id="UP000467841"/>
    </source>
</evidence>
<gene>
    <name evidence="1" type="ORF">MERR_LOCUS30246</name>
</gene>
<dbReference type="Proteomes" id="UP000467841">
    <property type="component" value="Unassembled WGS sequence"/>
</dbReference>
<keyword evidence="2" id="KW-1185">Reference proteome</keyword>
<reference evidence="1" key="1">
    <citation type="submission" date="2020-01" db="EMBL/GenBank/DDBJ databases">
        <authorList>
            <person name="Mishra B."/>
        </authorList>
    </citation>
    <scope>NUCLEOTIDE SEQUENCE [LARGE SCALE GENOMIC DNA]</scope>
</reference>
<name>A0A6D2JS37_9BRAS</name>
<evidence type="ECO:0000313" key="1">
    <source>
        <dbReference type="EMBL" id="CAA7043011.1"/>
    </source>
</evidence>
<comment type="caution">
    <text evidence="1">The sequence shown here is derived from an EMBL/GenBank/DDBJ whole genome shotgun (WGS) entry which is preliminary data.</text>
</comment>
<protein>
    <submittedName>
        <fullName evidence="1">Uncharacterized protein</fullName>
    </submittedName>
</protein>
<proteinExistence type="predicted"/>
<accession>A0A6D2JS37</accession>
<dbReference type="AlphaFoldDB" id="A0A6D2JS37"/>
<sequence length="101" mass="11191">MKTGVEMMLPYQHKCSAMSGLNKASAQAEHKLNKTEQKSARKGFQEAQHMVDGLEPIALAPRIQGGSTCGEETKENVESAHQHGDWCPWKRITCWGLEPIA</sequence>
<dbReference type="EMBL" id="CACVBM020001274">
    <property type="protein sequence ID" value="CAA7043011.1"/>
    <property type="molecule type" value="Genomic_DNA"/>
</dbReference>